<dbReference type="EMBL" id="JACCKB010000030">
    <property type="protein sequence ID" value="NYZ67809.1"/>
    <property type="molecule type" value="Genomic_DNA"/>
</dbReference>
<evidence type="ECO:0000313" key="2">
    <source>
        <dbReference type="Proteomes" id="UP000569732"/>
    </source>
</evidence>
<protein>
    <submittedName>
        <fullName evidence="1">DUF3577 domain-containing protein</fullName>
    </submittedName>
</protein>
<reference evidence="1 2" key="1">
    <citation type="submission" date="2020-07" db="EMBL/GenBank/DDBJ databases">
        <title>Endozoicomonas sp. nov., isolated from sediment.</title>
        <authorList>
            <person name="Gu T."/>
        </authorList>
    </citation>
    <scope>NUCLEOTIDE SEQUENCE [LARGE SCALE GENOMIC DNA]</scope>
    <source>
        <strain evidence="1 2">SM1973</strain>
    </source>
</reference>
<dbReference type="AlphaFoldDB" id="A0A853I536"/>
<comment type="caution">
    <text evidence="1">The sequence shown here is derived from an EMBL/GenBank/DDBJ whole genome shotgun (WGS) entry which is preliminary data.</text>
</comment>
<sequence length="104" mass="11714">MKKLIANKTVIKARINVRQGSSLRPIYIPYTVFIYDGKNQNILFDLKEALKEKSTILLGFRASNPEPKPYVIIEGEFSGKIDFYLSATLLEINHIEVDGVVVSA</sequence>
<dbReference type="RefSeq" id="WP_180569832.1">
    <property type="nucleotide sequence ID" value="NZ_JACCKB010000030.1"/>
</dbReference>
<name>A0A853I536_9GAMM</name>
<evidence type="ECO:0000313" key="1">
    <source>
        <dbReference type="EMBL" id="NYZ67809.1"/>
    </source>
</evidence>
<proteinExistence type="predicted"/>
<dbReference type="Proteomes" id="UP000569732">
    <property type="component" value="Unassembled WGS sequence"/>
</dbReference>
<dbReference type="Pfam" id="PF12101">
    <property type="entry name" value="DUF3577"/>
    <property type="match status" value="1"/>
</dbReference>
<dbReference type="InterPro" id="IPR021960">
    <property type="entry name" value="DUF3577"/>
</dbReference>
<keyword evidence="2" id="KW-1185">Reference proteome</keyword>
<organism evidence="1 2">
    <name type="scientific">Spartinivicinus marinus</name>
    <dbReference type="NCBI Taxonomy" id="2994442"/>
    <lineage>
        <taxon>Bacteria</taxon>
        <taxon>Pseudomonadati</taxon>
        <taxon>Pseudomonadota</taxon>
        <taxon>Gammaproteobacteria</taxon>
        <taxon>Oceanospirillales</taxon>
        <taxon>Zooshikellaceae</taxon>
        <taxon>Spartinivicinus</taxon>
    </lineage>
</organism>
<gene>
    <name evidence="1" type="ORF">H0A36_17485</name>
</gene>
<accession>A0A853I536</accession>